<dbReference type="InterPro" id="IPR052967">
    <property type="entry name" value="Stress_Response_Assoc"/>
</dbReference>
<dbReference type="EMBL" id="BAAANN010000022">
    <property type="protein sequence ID" value="GAA1971392.1"/>
    <property type="molecule type" value="Genomic_DNA"/>
</dbReference>
<dbReference type="RefSeq" id="WP_344424074.1">
    <property type="nucleotide sequence ID" value="NZ_BAAANN010000022.1"/>
</dbReference>
<keyword evidence="5" id="KW-1185">Reference proteome</keyword>
<organism evidence="4 5">
    <name type="scientific">Amycolatopsis minnesotensis</name>
    <dbReference type="NCBI Taxonomy" id="337894"/>
    <lineage>
        <taxon>Bacteria</taxon>
        <taxon>Bacillati</taxon>
        <taxon>Actinomycetota</taxon>
        <taxon>Actinomycetes</taxon>
        <taxon>Pseudonocardiales</taxon>
        <taxon>Pseudonocardiaceae</taxon>
        <taxon>Amycolatopsis</taxon>
    </lineage>
</organism>
<accession>A0ABN2RM10</accession>
<evidence type="ECO:0000313" key="5">
    <source>
        <dbReference type="Proteomes" id="UP001501116"/>
    </source>
</evidence>
<dbReference type="Pfam" id="PF09557">
    <property type="entry name" value="DUF2382"/>
    <property type="match status" value="1"/>
</dbReference>
<comment type="caution">
    <text evidence="4">The sequence shown here is derived from an EMBL/GenBank/DDBJ whole genome shotgun (WGS) entry which is preliminary data.</text>
</comment>
<dbReference type="SUPFAM" id="SSF50346">
    <property type="entry name" value="PRC-barrel domain"/>
    <property type="match status" value="1"/>
</dbReference>
<evidence type="ECO:0000259" key="3">
    <source>
        <dbReference type="Pfam" id="PF09557"/>
    </source>
</evidence>
<dbReference type="Proteomes" id="UP001501116">
    <property type="component" value="Unassembled WGS sequence"/>
</dbReference>
<evidence type="ECO:0000259" key="2">
    <source>
        <dbReference type="Pfam" id="PF05239"/>
    </source>
</evidence>
<dbReference type="InterPro" id="IPR011033">
    <property type="entry name" value="PRC_barrel-like_sf"/>
</dbReference>
<dbReference type="InterPro" id="IPR027275">
    <property type="entry name" value="PRC-brl_dom"/>
</dbReference>
<protein>
    <submittedName>
        <fullName evidence="4">PRC and DUF2382 domain-containing protein</fullName>
    </submittedName>
</protein>
<dbReference type="NCBIfam" id="TIGR02271">
    <property type="entry name" value="YsnF/AvaK domain"/>
    <property type="match status" value="1"/>
</dbReference>
<feature type="region of interest" description="Disordered" evidence="1">
    <location>
        <begin position="99"/>
        <end position="185"/>
    </location>
</feature>
<dbReference type="InterPro" id="IPR014747">
    <property type="entry name" value="Bac_photo_RC_H_C"/>
</dbReference>
<dbReference type="PANTHER" id="PTHR38463:SF1">
    <property type="entry name" value="STRESS RESPONSE PROTEIN YSNF"/>
    <property type="match status" value="1"/>
</dbReference>
<dbReference type="InterPro" id="IPR019060">
    <property type="entry name" value="DUF2382"/>
</dbReference>
<feature type="domain" description="DUF2382" evidence="3">
    <location>
        <begin position="170"/>
        <end position="279"/>
    </location>
</feature>
<dbReference type="Pfam" id="PF05239">
    <property type="entry name" value="PRC"/>
    <property type="match status" value="1"/>
</dbReference>
<feature type="domain" description="PRC-barrel" evidence="2">
    <location>
        <begin position="8"/>
        <end position="75"/>
    </location>
</feature>
<feature type="compositionally biased region" description="Basic and acidic residues" evidence="1">
    <location>
        <begin position="160"/>
        <end position="185"/>
    </location>
</feature>
<feature type="region of interest" description="Disordered" evidence="1">
    <location>
        <begin position="261"/>
        <end position="289"/>
    </location>
</feature>
<evidence type="ECO:0000256" key="1">
    <source>
        <dbReference type="SAM" id="MobiDB-lite"/>
    </source>
</evidence>
<evidence type="ECO:0000313" key="4">
    <source>
        <dbReference type="EMBL" id="GAA1971392.1"/>
    </source>
</evidence>
<name>A0ABN2RM10_9PSEU</name>
<dbReference type="PANTHER" id="PTHR38463">
    <property type="entry name" value="STRESS RESPONSE PROTEIN YSNF"/>
    <property type="match status" value="1"/>
</dbReference>
<feature type="compositionally biased region" description="Basic and acidic residues" evidence="1">
    <location>
        <begin position="107"/>
        <end position="123"/>
    </location>
</feature>
<gene>
    <name evidence="4" type="ORF">GCM10009754_51920</name>
</gene>
<sequence>MARTIQPQDLIDSTVMDNSGSKIGKVGTVYLADDTHQPEWVTVKTGLFGQKESFVPLSGADMGNDGLHVTVDKDQVSDAPRIDAEGHLSQEESVQLYKHYGLPGPRSGDREDAKHSGRGDGTRDAAMGAAGGAAGGKHMTDKQMTDKQRSGRDAAAAKGGRHDASTSDDMIRSEERLKVGTEEVETGHVRLRKYVVTEEQQVTVPVSHEEVRIEREPITDAKAGRKAEIGEAEQDVVLHAEKPVVQKEAVPVERVRLGTEKVTEEQTVSGEIRKEQIEVDDDTRRGKHS</sequence>
<reference evidence="4 5" key="1">
    <citation type="journal article" date="2019" name="Int. J. Syst. Evol. Microbiol.">
        <title>The Global Catalogue of Microorganisms (GCM) 10K type strain sequencing project: providing services to taxonomists for standard genome sequencing and annotation.</title>
        <authorList>
            <consortium name="The Broad Institute Genomics Platform"/>
            <consortium name="The Broad Institute Genome Sequencing Center for Infectious Disease"/>
            <person name="Wu L."/>
            <person name="Ma J."/>
        </authorList>
    </citation>
    <scope>NUCLEOTIDE SEQUENCE [LARGE SCALE GENOMIC DNA]</scope>
    <source>
        <strain evidence="4 5">JCM 14545</strain>
    </source>
</reference>
<proteinExistence type="predicted"/>
<feature type="compositionally biased region" description="Basic and acidic residues" evidence="1">
    <location>
        <begin position="138"/>
        <end position="152"/>
    </location>
</feature>
<dbReference type="Gene3D" id="3.90.50.10">
    <property type="entry name" value="Photosynthetic Reaction Center, subunit H, domain 2"/>
    <property type="match status" value="1"/>
</dbReference>